<evidence type="ECO:0000313" key="2">
    <source>
        <dbReference type="EMBL" id="MDO6424663.1"/>
    </source>
</evidence>
<protein>
    <submittedName>
        <fullName evidence="2">Energy transducer TonB</fullName>
    </submittedName>
</protein>
<comment type="caution">
    <text evidence="2">The sequence shown here is derived from an EMBL/GenBank/DDBJ whole genome shotgun (WGS) entry which is preliminary data.</text>
</comment>
<accession>A0AAW7XDP8</accession>
<keyword evidence="1" id="KW-1133">Transmembrane helix</keyword>
<organism evidence="2 3">
    <name type="scientific">Saccharophagus degradans</name>
    <dbReference type="NCBI Taxonomy" id="86304"/>
    <lineage>
        <taxon>Bacteria</taxon>
        <taxon>Pseudomonadati</taxon>
        <taxon>Pseudomonadota</taxon>
        <taxon>Gammaproteobacteria</taxon>
        <taxon>Cellvibrionales</taxon>
        <taxon>Cellvibrionaceae</taxon>
        <taxon>Saccharophagus</taxon>
    </lineage>
</organism>
<reference evidence="2" key="1">
    <citation type="submission" date="2023-07" db="EMBL/GenBank/DDBJ databases">
        <title>Genome content predicts the carbon catabolic preferences of heterotrophic bacteria.</title>
        <authorList>
            <person name="Gralka M."/>
        </authorList>
    </citation>
    <scope>NUCLEOTIDE SEQUENCE</scope>
    <source>
        <strain evidence="2">I3M17_2</strain>
    </source>
</reference>
<keyword evidence="1" id="KW-0472">Membrane</keyword>
<gene>
    <name evidence="2" type="ORF">Q4521_19395</name>
</gene>
<dbReference type="AlphaFoldDB" id="A0AAW7XDP8"/>
<feature type="transmembrane region" description="Helical" evidence="1">
    <location>
        <begin position="12"/>
        <end position="30"/>
    </location>
</feature>
<proteinExistence type="predicted"/>
<evidence type="ECO:0000256" key="1">
    <source>
        <dbReference type="SAM" id="Phobius"/>
    </source>
</evidence>
<dbReference type="EMBL" id="JAUOPB010000016">
    <property type="protein sequence ID" value="MDO6424663.1"/>
    <property type="molecule type" value="Genomic_DNA"/>
</dbReference>
<evidence type="ECO:0000313" key="3">
    <source>
        <dbReference type="Proteomes" id="UP001169760"/>
    </source>
</evidence>
<name>A0AAW7XDP8_9GAMM</name>
<sequence>MDASYLWTLLDTAIKLALGASIAISCVYVNKKLRDKSTKRNPIQHRVNLLEDISSSVGHVNHSFAKYSSLVIESTRFGKRWPPARKQELDRINAELVMEFEKLSDAEAKLLMLGEKSMERTLRLYAARIALFRKQVYIGRQDISEQEIADLKSGIMQLREQFYELLSKRYDKLLAA</sequence>
<dbReference type="Proteomes" id="UP001169760">
    <property type="component" value="Unassembled WGS sequence"/>
</dbReference>
<dbReference type="RefSeq" id="WP_216065765.1">
    <property type="nucleotide sequence ID" value="NZ_CP123764.1"/>
</dbReference>
<keyword evidence="1" id="KW-0812">Transmembrane</keyword>